<proteinExistence type="predicted"/>
<feature type="chain" id="PRO_5045105682" evidence="1">
    <location>
        <begin position="28"/>
        <end position="117"/>
    </location>
</feature>
<dbReference type="PANTHER" id="PTHR34606">
    <property type="entry name" value="BON DOMAIN-CONTAINING PROTEIN"/>
    <property type="match status" value="1"/>
</dbReference>
<dbReference type="Gene3D" id="3.30.1340.30">
    <property type="match status" value="1"/>
</dbReference>
<dbReference type="Pfam" id="PF04972">
    <property type="entry name" value="BON"/>
    <property type="match status" value="1"/>
</dbReference>
<dbReference type="EMBL" id="JBIUZV010000018">
    <property type="protein sequence ID" value="MFJ3048376.1"/>
    <property type="molecule type" value="Genomic_DNA"/>
</dbReference>
<keyword evidence="1" id="KW-0732">Signal</keyword>
<evidence type="ECO:0000259" key="2">
    <source>
        <dbReference type="PROSITE" id="PS50914"/>
    </source>
</evidence>
<dbReference type="InterPro" id="IPR051686">
    <property type="entry name" value="Lipoprotein_DolP"/>
</dbReference>
<evidence type="ECO:0000313" key="3">
    <source>
        <dbReference type="EMBL" id="MFJ3048376.1"/>
    </source>
</evidence>
<feature type="domain" description="BON" evidence="2">
    <location>
        <begin position="48"/>
        <end position="116"/>
    </location>
</feature>
<dbReference type="InterPro" id="IPR007055">
    <property type="entry name" value="BON_dom"/>
</dbReference>
<dbReference type="InterPro" id="IPR014004">
    <property type="entry name" value="Transpt-assoc_nodulatn_dom_bac"/>
</dbReference>
<dbReference type="PANTHER" id="PTHR34606:SF16">
    <property type="entry name" value="BON DOMAIN-CONTAINING PROTEIN"/>
    <property type="match status" value="1"/>
</dbReference>
<evidence type="ECO:0000256" key="1">
    <source>
        <dbReference type="SAM" id="SignalP"/>
    </source>
</evidence>
<name>A0ABW8F507_9BURK</name>
<feature type="signal peptide" evidence="1">
    <location>
        <begin position="1"/>
        <end position="27"/>
    </location>
</feature>
<dbReference type="Proteomes" id="UP001617427">
    <property type="component" value="Unassembled WGS sequence"/>
</dbReference>
<sequence>MEKTKFIAKLVTASLLAAVAAAPAVRAADTADTGGSPKTTQKAGAYIDDSVITAKVKAALVGDKQISAMKIKVTTKDGVVTLKGAVPSAEVGQHALQLAAGVEGVKDVKSDLTVKGG</sequence>
<gene>
    <name evidence="3" type="ORF">ACIPEN_21295</name>
</gene>
<accession>A0ABW8F507</accession>
<organism evidence="3 4">
    <name type="scientific">Herbaspirillum chlorophenolicum</name>
    <dbReference type="NCBI Taxonomy" id="211589"/>
    <lineage>
        <taxon>Bacteria</taxon>
        <taxon>Pseudomonadati</taxon>
        <taxon>Pseudomonadota</taxon>
        <taxon>Betaproteobacteria</taxon>
        <taxon>Burkholderiales</taxon>
        <taxon>Oxalobacteraceae</taxon>
        <taxon>Herbaspirillum</taxon>
    </lineage>
</organism>
<dbReference type="RefSeq" id="WP_402703362.1">
    <property type="nucleotide sequence ID" value="NZ_JBIUZV010000018.1"/>
</dbReference>
<dbReference type="SMART" id="SM00749">
    <property type="entry name" value="BON"/>
    <property type="match status" value="1"/>
</dbReference>
<dbReference type="PROSITE" id="PS50914">
    <property type="entry name" value="BON"/>
    <property type="match status" value="1"/>
</dbReference>
<reference evidence="3 4" key="1">
    <citation type="submission" date="2024-10" db="EMBL/GenBank/DDBJ databases">
        <title>The Natural Products Discovery Center: Release of the First 8490 Sequenced Strains for Exploring Actinobacteria Biosynthetic Diversity.</title>
        <authorList>
            <person name="Kalkreuter E."/>
            <person name="Kautsar S.A."/>
            <person name="Yang D."/>
            <person name="Bader C.D."/>
            <person name="Teijaro C.N."/>
            <person name="Fluegel L."/>
            <person name="Davis C.M."/>
            <person name="Simpson J.R."/>
            <person name="Lauterbach L."/>
            <person name="Steele A.D."/>
            <person name="Gui C."/>
            <person name="Meng S."/>
            <person name="Li G."/>
            <person name="Viehrig K."/>
            <person name="Ye F."/>
            <person name="Su P."/>
            <person name="Kiefer A.F."/>
            <person name="Nichols A."/>
            <person name="Cepeda A.J."/>
            <person name="Yan W."/>
            <person name="Fan B."/>
            <person name="Jiang Y."/>
            <person name="Adhikari A."/>
            <person name="Zheng C.-J."/>
            <person name="Schuster L."/>
            <person name="Cowan T.M."/>
            <person name="Smanski M.J."/>
            <person name="Chevrette M.G."/>
            <person name="De Carvalho L.P.S."/>
            <person name="Shen B."/>
        </authorList>
    </citation>
    <scope>NUCLEOTIDE SEQUENCE [LARGE SCALE GENOMIC DNA]</scope>
    <source>
        <strain evidence="3 4">NPDC087045</strain>
    </source>
</reference>
<keyword evidence="4" id="KW-1185">Reference proteome</keyword>
<comment type="caution">
    <text evidence="3">The sequence shown here is derived from an EMBL/GenBank/DDBJ whole genome shotgun (WGS) entry which is preliminary data.</text>
</comment>
<protein>
    <submittedName>
        <fullName evidence="3">BON domain-containing protein</fullName>
    </submittedName>
</protein>
<evidence type="ECO:0000313" key="4">
    <source>
        <dbReference type="Proteomes" id="UP001617427"/>
    </source>
</evidence>